<evidence type="ECO:0000313" key="3">
    <source>
        <dbReference type="Proteomes" id="UP001642409"/>
    </source>
</evidence>
<evidence type="ECO:0000313" key="1">
    <source>
        <dbReference type="EMBL" id="CAI9977357.1"/>
    </source>
</evidence>
<dbReference type="Gene3D" id="1.10.10.60">
    <property type="entry name" value="Homeodomain-like"/>
    <property type="match status" value="1"/>
</dbReference>
<reference evidence="1" key="1">
    <citation type="submission" date="2023-06" db="EMBL/GenBank/DDBJ databases">
        <authorList>
            <person name="Kurt Z."/>
        </authorList>
    </citation>
    <scope>NUCLEOTIDE SEQUENCE</scope>
</reference>
<gene>
    <name evidence="2" type="ORF">HINF_LOCUS10441</name>
    <name evidence="1" type="ORF">HINF_LOCUS65002</name>
</gene>
<keyword evidence="1" id="KW-0238">DNA-binding</keyword>
<protein>
    <submittedName>
        <fullName evidence="1">Myb-like DNA-binding domain-containing protein</fullName>
    </submittedName>
    <submittedName>
        <fullName evidence="2">Myb-like_DNA-binding domain-containing protein</fullName>
    </submittedName>
</protein>
<dbReference type="SUPFAM" id="SSF46689">
    <property type="entry name" value="Homeodomain-like"/>
    <property type="match status" value="1"/>
</dbReference>
<dbReference type="InterPro" id="IPR009057">
    <property type="entry name" value="Homeodomain-like_sf"/>
</dbReference>
<dbReference type="EMBL" id="CAXDID020000022">
    <property type="protein sequence ID" value="CAL5988570.1"/>
    <property type="molecule type" value="Genomic_DNA"/>
</dbReference>
<dbReference type="EMBL" id="CATOUU010001177">
    <property type="protein sequence ID" value="CAI9977357.1"/>
    <property type="molecule type" value="Genomic_DNA"/>
</dbReference>
<comment type="caution">
    <text evidence="1">The sequence shown here is derived from an EMBL/GenBank/DDBJ whole genome shotgun (WGS) entry which is preliminary data.</text>
</comment>
<dbReference type="Proteomes" id="UP001642409">
    <property type="component" value="Unassembled WGS sequence"/>
</dbReference>
<dbReference type="GO" id="GO:0003677">
    <property type="term" value="F:DNA binding"/>
    <property type="evidence" value="ECO:0007669"/>
    <property type="project" value="UniProtKB-KW"/>
</dbReference>
<organism evidence="1">
    <name type="scientific">Hexamita inflata</name>
    <dbReference type="NCBI Taxonomy" id="28002"/>
    <lineage>
        <taxon>Eukaryota</taxon>
        <taxon>Metamonada</taxon>
        <taxon>Diplomonadida</taxon>
        <taxon>Hexamitidae</taxon>
        <taxon>Hexamitinae</taxon>
        <taxon>Hexamita</taxon>
    </lineage>
</organism>
<dbReference type="InterPro" id="IPR001005">
    <property type="entry name" value="SANT/Myb"/>
</dbReference>
<name>A0AA86RSP8_9EUKA</name>
<keyword evidence="3" id="KW-1185">Reference proteome</keyword>
<dbReference type="CDD" id="cd00167">
    <property type="entry name" value="SANT"/>
    <property type="match status" value="1"/>
</dbReference>
<accession>A0AA86RSP8</accession>
<sequence length="208" mass="24801">MNQPKIYKKWTESENIRLDETVKVCKTKHGTINWKQVQLQFPEHTSLQLKSQYSNRQLANPKTYHSWTEGDLLKLMVNVIAHGENWSLIKKQFSFYVEESTLKARWYKFKRDHDELRKTLRQLELGNICEVKQADDDLIGRLQRYVHTVDNRMALYFGKPIQPTEYDLEMGTTKVNEVEAKSVELFLYEFDLDEIKRNLKVLEEELSK</sequence>
<reference evidence="2 3" key="2">
    <citation type="submission" date="2024-07" db="EMBL/GenBank/DDBJ databases">
        <authorList>
            <person name="Akdeniz Z."/>
        </authorList>
    </citation>
    <scope>NUCLEOTIDE SEQUENCE [LARGE SCALE GENOMIC DNA]</scope>
</reference>
<dbReference type="AlphaFoldDB" id="A0AA86RSP8"/>
<proteinExistence type="predicted"/>
<evidence type="ECO:0000313" key="2">
    <source>
        <dbReference type="EMBL" id="CAL5988570.1"/>
    </source>
</evidence>